<dbReference type="CDD" id="cd01448">
    <property type="entry name" value="TST_Repeat_1"/>
    <property type="match status" value="1"/>
</dbReference>
<evidence type="ECO:0000256" key="1">
    <source>
        <dbReference type="ARBA" id="ARBA00022679"/>
    </source>
</evidence>
<gene>
    <name evidence="4" type="ORF">SAMN05421642_102118</name>
</gene>
<name>A0A239DZ01_9NOCA</name>
<dbReference type="InterPro" id="IPR036873">
    <property type="entry name" value="Rhodanese-like_dom_sf"/>
</dbReference>
<keyword evidence="2" id="KW-0677">Repeat</keyword>
<keyword evidence="1 4" id="KW-0808">Transferase</keyword>
<protein>
    <submittedName>
        <fullName evidence="4">Thiosulfate/3-mercaptopyruvate sulfurtransferase</fullName>
    </submittedName>
</protein>
<evidence type="ECO:0000313" key="4">
    <source>
        <dbReference type="EMBL" id="SNS37700.1"/>
    </source>
</evidence>
<organism evidence="4 5">
    <name type="scientific">Rhodococcoides kyotonense</name>
    <dbReference type="NCBI Taxonomy" id="398843"/>
    <lineage>
        <taxon>Bacteria</taxon>
        <taxon>Bacillati</taxon>
        <taxon>Actinomycetota</taxon>
        <taxon>Actinomycetes</taxon>
        <taxon>Mycobacteriales</taxon>
        <taxon>Nocardiaceae</taxon>
        <taxon>Rhodococcoides</taxon>
    </lineage>
</organism>
<dbReference type="InterPro" id="IPR045078">
    <property type="entry name" value="TST/MPST-like"/>
</dbReference>
<dbReference type="SUPFAM" id="SSF52821">
    <property type="entry name" value="Rhodanese/Cell cycle control phosphatase"/>
    <property type="match status" value="2"/>
</dbReference>
<reference evidence="5" key="1">
    <citation type="submission" date="2017-06" db="EMBL/GenBank/DDBJ databases">
        <authorList>
            <person name="Varghese N."/>
            <person name="Submissions S."/>
        </authorList>
    </citation>
    <scope>NUCLEOTIDE SEQUENCE [LARGE SCALE GENOMIC DNA]</scope>
    <source>
        <strain evidence="5">JCM 23211</strain>
    </source>
</reference>
<dbReference type="PANTHER" id="PTHR11364:SF27">
    <property type="entry name" value="SULFURTRANSFERASE"/>
    <property type="match status" value="1"/>
</dbReference>
<dbReference type="Proteomes" id="UP000198327">
    <property type="component" value="Unassembled WGS sequence"/>
</dbReference>
<dbReference type="Gene3D" id="3.40.250.10">
    <property type="entry name" value="Rhodanese-like domain"/>
    <property type="match status" value="2"/>
</dbReference>
<feature type="domain" description="Rhodanese" evidence="3">
    <location>
        <begin position="50"/>
        <end position="139"/>
    </location>
</feature>
<evidence type="ECO:0000313" key="5">
    <source>
        <dbReference type="Proteomes" id="UP000198327"/>
    </source>
</evidence>
<keyword evidence="4" id="KW-0670">Pyruvate</keyword>
<dbReference type="PROSITE" id="PS50206">
    <property type="entry name" value="RHODANESE_3"/>
    <property type="match status" value="2"/>
</dbReference>
<accession>A0A239DZ01</accession>
<dbReference type="SMART" id="SM00450">
    <property type="entry name" value="RHOD"/>
    <property type="match status" value="2"/>
</dbReference>
<dbReference type="AlphaFoldDB" id="A0A239DZ01"/>
<dbReference type="RefSeq" id="WP_089243196.1">
    <property type="nucleotide sequence ID" value="NZ_FZOW01000002.1"/>
</dbReference>
<evidence type="ECO:0000256" key="2">
    <source>
        <dbReference type="ARBA" id="ARBA00022737"/>
    </source>
</evidence>
<dbReference type="Pfam" id="PF00581">
    <property type="entry name" value="Rhodanese"/>
    <property type="match status" value="2"/>
</dbReference>
<sequence>MPPIIDPRDLVARLDDPSVVVIDASVTLESPRFDGDYRVASGESGWREQHIPGSFHVDLLTSFSDTSAAIHHTHPSAEMLAADLARLGITPASSIVLYDQGSTMWAARLWWVLRNAGIDAQVLDGGLPLWVSLGLPVASGGADARPPISAPVLPDLGLWADKDDVAAISRGVAPGTLICALSAEHFAGSIPTRYSRRGHIPGSLNLSARSFLDSDGRVIPADSRETVSPTVIYCGGGISACLTALALTVAGHADIQIYDGSLEEWSAEMSLPLVTSPTTEDH</sequence>
<evidence type="ECO:0000259" key="3">
    <source>
        <dbReference type="PROSITE" id="PS50206"/>
    </source>
</evidence>
<proteinExistence type="predicted"/>
<dbReference type="GO" id="GO:0004792">
    <property type="term" value="F:thiosulfate-cyanide sulfurtransferase activity"/>
    <property type="evidence" value="ECO:0007669"/>
    <property type="project" value="TreeGrafter"/>
</dbReference>
<feature type="domain" description="Rhodanese" evidence="3">
    <location>
        <begin position="196"/>
        <end position="274"/>
    </location>
</feature>
<dbReference type="PANTHER" id="PTHR11364">
    <property type="entry name" value="THIOSULFATE SULFERTANSFERASE"/>
    <property type="match status" value="1"/>
</dbReference>
<dbReference type="EMBL" id="FZOW01000002">
    <property type="protein sequence ID" value="SNS37700.1"/>
    <property type="molecule type" value="Genomic_DNA"/>
</dbReference>
<dbReference type="OrthoDB" id="9770030at2"/>
<keyword evidence="5" id="KW-1185">Reference proteome</keyword>
<dbReference type="InterPro" id="IPR001763">
    <property type="entry name" value="Rhodanese-like_dom"/>
</dbReference>